<comment type="caution">
    <text evidence="2">The sequence shown here is derived from an EMBL/GenBank/DDBJ whole genome shotgun (WGS) entry which is preliminary data.</text>
</comment>
<protein>
    <submittedName>
        <fullName evidence="2">TIGR02270 family protein</fullName>
    </submittedName>
</protein>
<dbReference type="EMBL" id="JAQNDK010000001">
    <property type="protein sequence ID" value="MDC0677166.1"/>
    <property type="molecule type" value="Genomic_DNA"/>
</dbReference>
<gene>
    <name evidence="2" type="ORF">POL72_05395</name>
</gene>
<reference evidence="2 3" key="1">
    <citation type="submission" date="2023-01" db="EMBL/GenBank/DDBJ databases">
        <title>Minimal conservation of predation-associated metabolite biosynthetic gene clusters underscores biosynthetic potential of Myxococcota including descriptions for ten novel species: Archangium lansinium sp. nov., Myxococcus landrumus sp. nov., Nannocystis bai.</title>
        <authorList>
            <person name="Ahearne A."/>
            <person name="Stevens C."/>
            <person name="Dowd S."/>
        </authorList>
    </citation>
    <scope>NUCLEOTIDE SEQUENCE [LARGE SCALE GENOMIC DNA]</scope>
    <source>
        <strain evidence="2 3">WIWO2</strain>
    </source>
</reference>
<dbReference type="InterPro" id="IPR011959">
    <property type="entry name" value="CHP02270"/>
</dbReference>
<dbReference type="RefSeq" id="WP_272093936.1">
    <property type="nucleotide sequence ID" value="NZ_JAQNDK010000001.1"/>
</dbReference>
<evidence type="ECO:0000313" key="2">
    <source>
        <dbReference type="EMBL" id="MDC0677166.1"/>
    </source>
</evidence>
<organism evidence="2 3">
    <name type="scientific">Sorangium atrum</name>
    <dbReference type="NCBI Taxonomy" id="2995308"/>
    <lineage>
        <taxon>Bacteria</taxon>
        <taxon>Pseudomonadati</taxon>
        <taxon>Myxococcota</taxon>
        <taxon>Polyangia</taxon>
        <taxon>Polyangiales</taxon>
        <taxon>Polyangiaceae</taxon>
        <taxon>Sorangium</taxon>
    </lineage>
</organism>
<name>A0ABT5BW26_9BACT</name>
<accession>A0ABT5BW26</accession>
<keyword evidence="3" id="KW-1185">Reference proteome</keyword>
<dbReference type="InterPro" id="IPR016024">
    <property type="entry name" value="ARM-type_fold"/>
</dbReference>
<evidence type="ECO:0000256" key="1">
    <source>
        <dbReference type="SAM" id="MobiDB-lite"/>
    </source>
</evidence>
<feature type="region of interest" description="Disordered" evidence="1">
    <location>
        <begin position="308"/>
        <end position="337"/>
    </location>
</feature>
<dbReference type="Pfam" id="PF13646">
    <property type="entry name" value="HEAT_2"/>
    <property type="match status" value="1"/>
</dbReference>
<dbReference type="NCBIfam" id="TIGR02270">
    <property type="entry name" value="TIGR02270 family protein"/>
    <property type="match status" value="1"/>
</dbReference>
<sequence>MISTIEAEIFEQHAVEAAFLWSYRDAAAVDPLYDLQSLGELDERLEAHVDGLRLAGDAGWEICKGAIDEEEPGSLFAPMVLAVERRDLKGIAGVLDVGGGVPALARAIVSALGWVSFDKVRGILPGLLSHRVGPELHRIGIAGCAVHRQDPGAALGYAIMSSDLRLKARALRAVGELGRGDLLGEVRGALGSEDDACRFAAAWSAALLGDVAALRVLGTIADRGGPFAERACAMAMRKTDLGMASTWLHAIAGTIRGARVALAGAAALGDPALMPWIIECMGAPELARVAGGAFTMISGVDLAEAKLQGAPPQGVRSGPSDDPEDEDVAMDPDESLPWPDRQKIALWWGSRGKELKRGTRCLLGRPMEVAWIEEVLQRGSQAARGAAAVELGMRSAGPGMVEVRAPAHAVGGRSSQRGSR</sequence>
<dbReference type="SUPFAM" id="SSF48371">
    <property type="entry name" value="ARM repeat"/>
    <property type="match status" value="1"/>
</dbReference>
<dbReference type="Proteomes" id="UP001217485">
    <property type="component" value="Unassembled WGS sequence"/>
</dbReference>
<feature type="compositionally biased region" description="Acidic residues" evidence="1">
    <location>
        <begin position="321"/>
        <end position="334"/>
    </location>
</feature>
<evidence type="ECO:0000313" key="3">
    <source>
        <dbReference type="Proteomes" id="UP001217485"/>
    </source>
</evidence>
<proteinExistence type="predicted"/>